<proteinExistence type="predicted"/>
<evidence type="ECO:0000313" key="2">
    <source>
        <dbReference type="EMBL" id="MBH9553144.1"/>
    </source>
</evidence>
<dbReference type="AlphaFoldDB" id="A0A931NDZ2"/>
<dbReference type="Proteomes" id="UP000620139">
    <property type="component" value="Unassembled WGS sequence"/>
</dbReference>
<dbReference type="Pfam" id="PF18760">
    <property type="entry name" value="ART-PolyVal"/>
    <property type="match status" value="1"/>
</dbReference>
<protein>
    <recommendedName>
        <fullName evidence="1">ART-PolyVal-like domain-containing protein</fullName>
    </recommendedName>
</protein>
<organism evidence="2 3">
    <name type="scientific">Inhella gelatinilytica</name>
    <dbReference type="NCBI Taxonomy" id="2795030"/>
    <lineage>
        <taxon>Bacteria</taxon>
        <taxon>Pseudomonadati</taxon>
        <taxon>Pseudomonadota</taxon>
        <taxon>Betaproteobacteria</taxon>
        <taxon>Burkholderiales</taxon>
        <taxon>Sphaerotilaceae</taxon>
        <taxon>Inhella</taxon>
    </lineage>
</organism>
<dbReference type="EMBL" id="JAEDAL010000004">
    <property type="protein sequence ID" value="MBH9553144.1"/>
    <property type="molecule type" value="Genomic_DNA"/>
</dbReference>
<accession>A0A931NDZ2</accession>
<gene>
    <name evidence="2" type="ORF">I7X43_09825</name>
</gene>
<evidence type="ECO:0000259" key="1">
    <source>
        <dbReference type="Pfam" id="PF18760"/>
    </source>
</evidence>
<dbReference type="InterPro" id="IPR049522">
    <property type="entry name" value="ART-PolyVal_dom"/>
</dbReference>
<comment type="caution">
    <text evidence="2">The sequence shown here is derived from an EMBL/GenBank/DDBJ whole genome shotgun (WGS) entry which is preliminary data.</text>
</comment>
<sequence length="605" mass="67420">MAVKAIEQALPNGPKINLLESIDDAPAGLRSEIIERGAQNDVEAVYWGGEIYAFPNHFADVERFNFVVGRHEVRHAGWDAMLGDKRNGIMEDIGRTNRRVALRARALMDSKNGPKNFAEAVEEVLADLPVSEVAALSRIRVLTNAVRQWLRSVAVKLRKAGFAKLADSLEPRTWTDSEVIAFVKKAEDISRGPGGPGGARFSRDSGESDEFNRTAIEAGGESAYALAHKEGRTELTYRQWVQVRTPSFKKWWGYDWEKTDVRGTEGRISGATERGQAFGVDGTASRGFPFLHERTKEPRVFFHGTRDAFTAFEVDHPNKKDHGWLGIGHYVSSDEWIADRYSRAKRGVGKPHVMALFVRPNNPVELLPRHKEILARARPADVAVITDEWREAGNGGSMMVYEDGSVELAVFEANGLKSATDNTGQFSESRDIRFSRRPATLETVRDAVMGKVEAFKQLELLAGRKVGDYLTTTGTLSWWDESVGTPFNLAQKHPKTFGPVFNGVQNFLRDVSFYATEAAKLAPTLLPTLEEFKDTLKQAISPEDNKAIKAPIFEGTLVWTRDADGRPVRMDTTRCSRRALRGSRSNEFLCSRLGNDARPPSRIQS</sequence>
<feature type="domain" description="ART-PolyVal-like" evidence="1">
    <location>
        <begin position="297"/>
        <end position="426"/>
    </location>
</feature>
<dbReference type="RefSeq" id="WP_198100768.1">
    <property type="nucleotide sequence ID" value="NZ_JAEDAL010000004.1"/>
</dbReference>
<keyword evidence="3" id="KW-1185">Reference proteome</keyword>
<reference evidence="2" key="1">
    <citation type="submission" date="2020-12" db="EMBL/GenBank/DDBJ databases">
        <title>The genome sequence of Inhella sp. 4Y17.</title>
        <authorList>
            <person name="Liu Y."/>
        </authorList>
    </citation>
    <scope>NUCLEOTIDE SEQUENCE</scope>
    <source>
        <strain evidence="2">4Y10</strain>
    </source>
</reference>
<name>A0A931NDZ2_9BURK</name>
<evidence type="ECO:0000313" key="3">
    <source>
        <dbReference type="Proteomes" id="UP000620139"/>
    </source>
</evidence>